<name>A0A7W3R972_9ACTN</name>
<organism evidence="4 5">
    <name type="scientific">Thermomonospora cellulosilytica</name>
    <dbReference type="NCBI Taxonomy" id="1411118"/>
    <lineage>
        <taxon>Bacteria</taxon>
        <taxon>Bacillati</taxon>
        <taxon>Actinomycetota</taxon>
        <taxon>Actinomycetes</taxon>
        <taxon>Streptosporangiales</taxon>
        <taxon>Thermomonosporaceae</taxon>
        <taxon>Thermomonospora</taxon>
    </lineage>
</organism>
<dbReference type="AlphaFoldDB" id="A0A7W3R972"/>
<dbReference type="PANTHER" id="PTHR37042:SF4">
    <property type="entry name" value="OUTER MEMBRANE PROTEIN RV1973"/>
    <property type="match status" value="1"/>
</dbReference>
<proteinExistence type="predicted"/>
<accession>A0A7W3R972</accession>
<evidence type="ECO:0000313" key="5">
    <source>
        <dbReference type="Proteomes" id="UP000539313"/>
    </source>
</evidence>
<feature type="transmembrane region" description="Helical" evidence="3">
    <location>
        <begin position="20"/>
        <end position="37"/>
    </location>
</feature>
<dbReference type="PANTHER" id="PTHR37042">
    <property type="entry name" value="OUTER MEMBRANE PROTEIN RV1973"/>
    <property type="match status" value="1"/>
</dbReference>
<keyword evidence="3" id="KW-0812">Transmembrane</keyword>
<dbReference type="EMBL" id="JACJII010000001">
    <property type="protein sequence ID" value="MBA9004319.1"/>
    <property type="molecule type" value="Genomic_DNA"/>
</dbReference>
<sequence>MRGLWSRALGVLRGRAAGRIVLAAAVLFAAWGGWSYWQATQDEAIDFGAERDRVLAAGKRTVAVLNTVDAAQADRDLRAWLDASTGALRTDLERARQQNLQRVRQLRTSTRGTVTDAAVTQLDVRAGTARMIAMVRVEVTPASGGGATTERKRFEAGLARTPEGWKLQSLTAIPVNTS</sequence>
<dbReference type="GO" id="GO:0016020">
    <property type="term" value="C:membrane"/>
    <property type="evidence" value="ECO:0007669"/>
    <property type="project" value="UniProtKB-SubCell"/>
</dbReference>
<keyword evidence="5" id="KW-1185">Reference proteome</keyword>
<protein>
    <submittedName>
        <fullName evidence="4">Mce-associated membrane protein</fullName>
    </submittedName>
</protein>
<dbReference type="Proteomes" id="UP000539313">
    <property type="component" value="Unassembled WGS sequence"/>
</dbReference>
<comment type="subcellular location">
    <subcellularLocation>
        <location evidence="1">Membrane</location>
    </subcellularLocation>
</comment>
<reference evidence="4 5" key="1">
    <citation type="submission" date="2020-08" db="EMBL/GenBank/DDBJ databases">
        <title>Sequencing the genomes of 1000 actinobacteria strains.</title>
        <authorList>
            <person name="Klenk H.-P."/>
        </authorList>
    </citation>
    <scope>NUCLEOTIDE SEQUENCE [LARGE SCALE GENOMIC DNA]</scope>
    <source>
        <strain evidence="4 5">DSM 45823</strain>
    </source>
</reference>
<gene>
    <name evidence="4" type="ORF">HNR21_003201</name>
</gene>
<evidence type="ECO:0000313" key="4">
    <source>
        <dbReference type="EMBL" id="MBA9004319.1"/>
    </source>
</evidence>
<evidence type="ECO:0000256" key="3">
    <source>
        <dbReference type="SAM" id="Phobius"/>
    </source>
</evidence>
<comment type="caution">
    <text evidence="4">The sequence shown here is derived from an EMBL/GenBank/DDBJ whole genome shotgun (WGS) entry which is preliminary data.</text>
</comment>
<keyword evidence="3" id="KW-1133">Transmembrane helix</keyword>
<evidence type="ECO:0000256" key="1">
    <source>
        <dbReference type="ARBA" id="ARBA00004370"/>
    </source>
</evidence>
<evidence type="ECO:0000256" key="2">
    <source>
        <dbReference type="ARBA" id="ARBA00023136"/>
    </source>
</evidence>
<dbReference type="RefSeq" id="WP_220500178.1">
    <property type="nucleotide sequence ID" value="NZ_JACJII010000001.1"/>
</dbReference>
<keyword evidence="2 3" id="KW-0472">Membrane</keyword>